<organism evidence="2 3">
    <name type="scientific">Funneliformis geosporum</name>
    <dbReference type="NCBI Taxonomy" id="1117311"/>
    <lineage>
        <taxon>Eukaryota</taxon>
        <taxon>Fungi</taxon>
        <taxon>Fungi incertae sedis</taxon>
        <taxon>Mucoromycota</taxon>
        <taxon>Glomeromycotina</taxon>
        <taxon>Glomeromycetes</taxon>
        <taxon>Glomerales</taxon>
        <taxon>Glomeraceae</taxon>
        <taxon>Funneliformis</taxon>
    </lineage>
</organism>
<accession>A0A9W4T2F8</accession>
<proteinExistence type="predicted"/>
<dbReference type="OrthoDB" id="2419514at2759"/>
<evidence type="ECO:0000256" key="1">
    <source>
        <dbReference type="SAM" id="MobiDB-lite"/>
    </source>
</evidence>
<keyword evidence="3" id="KW-1185">Reference proteome</keyword>
<sequence length="265" mass="30558">TEDDDFTYDRRKEHMLYKAVLNLLAKEHAQAIKYLSIAITQLDAYVPTGCQTTCRVMNEKSSASIENFWMSIDKKLSNERKEHIETKWDIEDDENKTQTYQEIILDVGNNPLYVTEHIEKNEVCGVSTSTIPTTPHSYKVSNDSSNEVEPHSTPNTPTTPSPPPSSHNYKQPRFITNNEYMDMIWSPWQFDAIICEIDIEEKLIGLCEKKKKAKKKSSLSYGIVDLNDSRIMDVMGQSVKFYFEAEMKKYISRITTSSNKYNPTI</sequence>
<dbReference type="EMBL" id="CAMKVN010006195">
    <property type="protein sequence ID" value="CAI2190023.1"/>
    <property type="molecule type" value="Genomic_DNA"/>
</dbReference>
<evidence type="ECO:0000313" key="2">
    <source>
        <dbReference type="EMBL" id="CAI2190023.1"/>
    </source>
</evidence>
<evidence type="ECO:0000313" key="3">
    <source>
        <dbReference type="Proteomes" id="UP001153678"/>
    </source>
</evidence>
<protein>
    <submittedName>
        <fullName evidence="2">6639_t:CDS:1</fullName>
    </submittedName>
</protein>
<feature type="region of interest" description="Disordered" evidence="1">
    <location>
        <begin position="134"/>
        <end position="171"/>
    </location>
</feature>
<comment type="caution">
    <text evidence="2">The sequence shown here is derived from an EMBL/GenBank/DDBJ whole genome shotgun (WGS) entry which is preliminary data.</text>
</comment>
<feature type="compositionally biased region" description="Polar residues" evidence="1">
    <location>
        <begin position="134"/>
        <end position="147"/>
    </location>
</feature>
<reference evidence="2" key="1">
    <citation type="submission" date="2022-08" db="EMBL/GenBank/DDBJ databases">
        <authorList>
            <person name="Kallberg Y."/>
            <person name="Tangrot J."/>
            <person name="Rosling A."/>
        </authorList>
    </citation>
    <scope>NUCLEOTIDE SEQUENCE</scope>
    <source>
        <strain evidence="2">Wild A</strain>
    </source>
</reference>
<gene>
    <name evidence="2" type="ORF">FWILDA_LOCUS14369</name>
</gene>
<name>A0A9W4T2F8_9GLOM</name>
<dbReference type="AlphaFoldDB" id="A0A9W4T2F8"/>
<feature type="non-terminal residue" evidence="2">
    <location>
        <position position="1"/>
    </location>
</feature>
<dbReference type="Proteomes" id="UP001153678">
    <property type="component" value="Unassembled WGS sequence"/>
</dbReference>